<organism evidence="1 2">
    <name type="scientific">Nereida ignava</name>
    <dbReference type="NCBI Taxonomy" id="282199"/>
    <lineage>
        <taxon>Bacteria</taxon>
        <taxon>Pseudomonadati</taxon>
        <taxon>Pseudomonadota</taxon>
        <taxon>Alphaproteobacteria</taxon>
        <taxon>Rhodobacterales</taxon>
        <taxon>Roseobacteraceae</taxon>
        <taxon>Nereida</taxon>
    </lineage>
</organism>
<dbReference type="EMBL" id="CVQV01000048">
    <property type="protein sequence ID" value="CRK76813.1"/>
    <property type="molecule type" value="Genomic_DNA"/>
</dbReference>
<reference evidence="1 2" key="1">
    <citation type="submission" date="2015-04" db="EMBL/GenBank/DDBJ databases">
        <authorList>
            <person name="Syromyatnikov M.Y."/>
            <person name="Popov V.N."/>
        </authorList>
    </citation>
    <scope>NUCLEOTIDE SEQUENCE [LARGE SCALE GENOMIC DNA]</scope>
    <source>
        <strain evidence="1 2">CECT 5292</strain>
    </source>
</reference>
<dbReference type="AlphaFoldDB" id="A0A0U1NQU3"/>
<protein>
    <submittedName>
        <fullName evidence="1">Uncharacterized protein</fullName>
    </submittedName>
</protein>
<proteinExistence type="predicted"/>
<accession>A0A0U1NQU3</accession>
<keyword evidence="2" id="KW-1185">Reference proteome</keyword>
<gene>
    <name evidence="1" type="ORF">NIG5292_02882</name>
</gene>
<dbReference type="Proteomes" id="UP000048949">
    <property type="component" value="Unassembled WGS sequence"/>
</dbReference>
<evidence type="ECO:0000313" key="2">
    <source>
        <dbReference type="Proteomes" id="UP000048949"/>
    </source>
</evidence>
<evidence type="ECO:0000313" key="1">
    <source>
        <dbReference type="EMBL" id="CRK76813.1"/>
    </source>
</evidence>
<name>A0A0U1NQU3_9RHOB</name>
<sequence>MLERDYAPTIVLQQSVRFWYAKRRTTSVAEDYPTVFYVFLAVQAQLRRADFRCLFNRSRSITNTFSLLLHI</sequence>